<keyword evidence="4" id="KW-1003">Cell membrane</keyword>
<name>A0ABQ3FPV8_9GAMM</name>
<dbReference type="SUPFAM" id="SSF56655">
    <property type="entry name" value="Carbohydrate phosphatase"/>
    <property type="match status" value="1"/>
</dbReference>
<keyword evidence="4" id="KW-0472">Membrane</keyword>
<evidence type="ECO:0000256" key="3">
    <source>
        <dbReference type="ARBA" id="ARBA00022842"/>
    </source>
</evidence>
<evidence type="ECO:0000313" key="5">
    <source>
        <dbReference type="EMBL" id="GHC33396.1"/>
    </source>
</evidence>
<keyword evidence="3 4" id="KW-0460">Magnesium</keyword>
<comment type="catalytic activity">
    <reaction evidence="1 4">
        <text>adenosine 3',5'-bisphosphate + H2O = AMP + phosphate</text>
        <dbReference type="Rhea" id="RHEA:10040"/>
        <dbReference type="ChEBI" id="CHEBI:15377"/>
        <dbReference type="ChEBI" id="CHEBI:43474"/>
        <dbReference type="ChEBI" id="CHEBI:58343"/>
        <dbReference type="ChEBI" id="CHEBI:456215"/>
        <dbReference type="EC" id="3.1.3.7"/>
    </reaction>
</comment>
<comment type="function">
    <text evidence="4">Converts adenosine-3',5'-bisphosphate (PAP) to AMP.</text>
</comment>
<dbReference type="HAMAP" id="MF_02095">
    <property type="entry name" value="CysQ"/>
    <property type="match status" value="1"/>
</dbReference>
<feature type="binding site" evidence="4">
    <location>
        <position position="85"/>
    </location>
    <ligand>
        <name>Mg(2+)</name>
        <dbReference type="ChEBI" id="CHEBI:18420"/>
        <label>2</label>
    </ligand>
</feature>
<sequence>MTELLESVKSIAWDACDAIMNIYQGSVGITAKSDSSPLTQADLAAHQLIIERLSGLTPSWPMLSEESGADEIEDRRSWSTYWLIDPLDGTKEFINRSGEFTVNIALVHEGSPVLGVIAAPVLNIMWYAMKDEGAWRQHRGEPAEPIATTTWQPDQTLRVVGSRSHGGEELKRLLKALPPHDLQGVGSSLKFCRIAEGAADCYPRPGATCEWDTGAAQIILEEAGGTVIQLDTRTLQIEEALQYNQRQSLINPDFIALGRGLDEKWNHSGFLKDSAERLP</sequence>
<comment type="caution">
    <text evidence="5">The sequence shown here is derived from an EMBL/GenBank/DDBJ whole genome shotgun (WGS) entry which is preliminary data.</text>
</comment>
<reference evidence="6" key="1">
    <citation type="journal article" date="2019" name="Int. J. Syst. Evol. Microbiol.">
        <title>The Global Catalogue of Microorganisms (GCM) 10K type strain sequencing project: providing services to taxonomists for standard genome sequencing and annotation.</title>
        <authorList>
            <consortium name="The Broad Institute Genomics Platform"/>
            <consortium name="The Broad Institute Genome Sequencing Center for Infectious Disease"/>
            <person name="Wu L."/>
            <person name="Ma J."/>
        </authorList>
    </citation>
    <scope>NUCLEOTIDE SEQUENCE [LARGE SCALE GENOMIC DNA]</scope>
    <source>
        <strain evidence="6">KCTC 42082</strain>
    </source>
</reference>
<gene>
    <name evidence="4 5" type="primary">cysQ</name>
    <name evidence="5" type="ORF">GCM10010082_30090</name>
</gene>
<feature type="binding site" evidence="4">
    <location>
        <begin position="87"/>
        <end position="90"/>
    </location>
    <ligand>
        <name>substrate</name>
    </ligand>
</feature>
<feature type="binding site" evidence="4">
    <location>
        <position position="65"/>
    </location>
    <ligand>
        <name>substrate</name>
    </ligand>
</feature>
<dbReference type="PRINTS" id="PR00377">
    <property type="entry name" value="IMPHPHTASES"/>
</dbReference>
<comment type="subcellular location">
    <subcellularLocation>
        <location evidence="4">Cell inner membrane</location>
        <topology evidence="4">Peripheral membrane protein</topology>
        <orientation evidence="4">Cytoplasmic side</orientation>
    </subcellularLocation>
</comment>
<keyword evidence="2 4" id="KW-0479">Metal-binding</keyword>
<protein>
    <recommendedName>
        <fullName evidence="4">3'(2'),5'-bisphosphate nucleotidase CysQ</fullName>
        <ecNumber evidence="4">3.1.3.7</ecNumber>
    </recommendedName>
    <alternativeName>
        <fullName evidence="4">3'(2'),5-bisphosphonucleoside 3'(2')-phosphohydrolase</fullName>
    </alternativeName>
    <alternativeName>
        <fullName evidence="4">3'-phosphoadenosine 5'-phosphate phosphatase</fullName>
        <shortName evidence="4">PAP phosphatase</shortName>
    </alternativeName>
</protein>
<dbReference type="RefSeq" id="WP_229819801.1">
    <property type="nucleotide sequence ID" value="NZ_BMZM01000004.1"/>
</dbReference>
<dbReference type="InterPro" id="IPR006240">
    <property type="entry name" value="CysQ"/>
</dbReference>
<evidence type="ECO:0000256" key="2">
    <source>
        <dbReference type="ARBA" id="ARBA00022723"/>
    </source>
</evidence>
<dbReference type="InterPro" id="IPR050725">
    <property type="entry name" value="CysQ/Inositol_MonoPase"/>
</dbReference>
<dbReference type="InterPro" id="IPR020583">
    <property type="entry name" value="Inositol_monoP_metal-BS"/>
</dbReference>
<accession>A0ABQ3FPV8</accession>
<feature type="binding site" evidence="4">
    <location>
        <position position="212"/>
    </location>
    <ligand>
        <name>substrate</name>
    </ligand>
</feature>
<organism evidence="5 6">
    <name type="scientific">Kushneria pakistanensis</name>
    <dbReference type="NCBI Taxonomy" id="1508770"/>
    <lineage>
        <taxon>Bacteria</taxon>
        <taxon>Pseudomonadati</taxon>
        <taxon>Pseudomonadota</taxon>
        <taxon>Gammaproteobacteria</taxon>
        <taxon>Oceanospirillales</taxon>
        <taxon>Halomonadaceae</taxon>
        <taxon>Kushneria</taxon>
    </lineage>
</organism>
<comment type="similarity">
    <text evidence="4">Belongs to the inositol monophosphatase superfamily. CysQ family.</text>
</comment>
<feature type="binding site" evidence="4">
    <location>
        <position position="212"/>
    </location>
    <ligand>
        <name>Mg(2+)</name>
        <dbReference type="ChEBI" id="CHEBI:18420"/>
        <label>2</label>
    </ligand>
</feature>
<evidence type="ECO:0000313" key="6">
    <source>
        <dbReference type="Proteomes" id="UP000604243"/>
    </source>
</evidence>
<dbReference type="CDD" id="cd01638">
    <property type="entry name" value="CysQ"/>
    <property type="match status" value="1"/>
</dbReference>
<dbReference type="Gene3D" id="3.40.190.80">
    <property type="match status" value="1"/>
</dbReference>
<proteinExistence type="inferred from homology"/>
<dbReference type="InterPro" id="IPR000760">
    <property type="entry name" value="Inositol_monophosphatase-like"/>
</dbReference>
<dbReference type="Pfam" id="PF00459">
    <property type="entry name" value="Inositol_P"/>
    <property type="match status" value="1"/>
</dbReference>
<dbReference type="Proteomes" id="UP000604243">
    <property type="component" value="Unassembled WGS sequence"/>
</dbReference>
<evidence type="ECO:0000256" key="1">
    <source>
        <dbReference type="ARBA" id="ARBA00001625"/>
    </source>
</evidence>
<keyword evidence="4" id="KW-0378">Hydrolase</keyword>
<dbReference type="NCBIfam" id="TIGR01331">
    <property type="entry name" value="bisphos_cysQ"/>
    <property type="match status" value="1"/>
</dbReference>
<feature type="binding site" evidence="4">
    <location>
        <position position="87"/>
    </location>
    <ligand>
        <name>Mg(2+)</name>
        <dbReference type="ChEBI" id="CHEBI:18420"/>
        <label>1</label>
    </ligand>
</feature>
<feature type="binding site" evidence="4">
    <location>
        <position position="65"/>
    </location>
    <ligand>
        <name>Mg(2+)</name>
        <dbReference type="ChEBI" id="CHEBI:18420"/>
        <label>1</label>
    </ligand>
</feature>
<keyword evidence="4" id="KW-0997">Cell inner membrane</keyword>
<dbReference type="Gene3D" id="3.30.540.10">
    <property type="entry name" value="Fructose-1,6-Bisphosphatase, subunit A, domain 1"/>
    <property type="match status" value="1"/>
</dbReference>
<dbReference type="EMBL" id="BMZM01000004">
    <property type="protein sequence ID" value="GHC33396.1"/>
    <property type="molecule type" value="Genomic_DNA"/>
</dbReference>
<dbReference type="PROSITE" id="PS00629">
    <property type="entry name" value="IMP_1"/>
    <property type="match status" value="1"/>
</dbReference>
<evidence type="ECO:0000256" key="4">
    <source>
        <dbReference type="HAMAP-Rule" id="MF_02095"/>
    </source>
</evidence>
<comment type="cofactor">
    <cofactor evidence="4">
        <name>Mg(2+)</name>
        <dbReference type="ChEBI" id="CHEBI:18420"/>
    </cofactor>
</comment>
<dbReference type="PANTHER" id="PTHR43028">
    <property type="entry name" value="3'(2'),5'-BISPHOSPHATE NUCLEOTIDASE 1"/>
    <property type="match status" value="1"/>
</dbReference>
<feature type="binding site" evidence="4">
    <location>
        <position position="88"/>
    </location>
    <ligand>
        <name>Mg(2+)</name>
        <dbReference type="ChEBI" id="CHEBI:18420"/>
        <label>2</label>
    </ligand>
</feature>
<dbReference type="EC" id="3.1.3.7" evidence="4"/>
<keyword evidence="6" id="KW-1185">Reference proteome</keyword>
<dbReference type="PANTHER" id="PTHR43028:SF5">
    <property type="entry name" value="3'(2'),5'-BISPHOSPHATE NUCLEOTIDASE 1"/>
    <property type="match status" value="1"/>
</dbReference>
<feature type="binding site" evidence="4">
    <location>
        <position position="85"/>
    </location>
    <ligand>
        <name>Mg(2+)</name>
        <dbReference type="ChEBI" id="CHEBI:18420"/>
        <label>1</label>
    </ligand>
</feature>